<evidence type="ECO:0008006" key="4">
    <source>
        <dbReference type="Google" id="ProtNLM"/>
    </source>
</evidence>
<protein>
    <recommendedName>
        <fullName evidence="4">Secreted protein</fullName>
    </recommendedName>
</protein>
<keyword evidence="3" id="KW-1185">Reference proteome</keyword>
<feature type="signal peptide" evidence="1">
    <location>
        <begin position="1"/>
        <end position="26"/>
    </location>
</feature>
<feature type="chain" id="PRO_5045792317" description="Secreted protein" evidence="1">
    <location>
        <begin position="27"/>
        <end position="229"/>
    </location>
</feature>
<dbReference type="RefSeq" id="WP_182837165.1">
    <property type="nucleotide sequence ID" value="NZ_BAAABQ010000033.1"/>
</dbReference>
<evidence type="ECO:0000313" key="2">
    <source>
        <dbReference type="EMBL" id="MBA8925010.1"/>
    </source>
</evidence>
<accession>A0ABR6BDQ6</accession>
<organism evidence="2 3">
    <name type="scientific">Kutzneria viridogrisea</name>
    <dbReference type="NCBI Taxonomy" id="47990"/>
    <lineage>
        <taxon>Bacteria</taxon>
        <taxon>Bacillati</taxon>
        <taxon>Actinomycetota</taxon>
        <taxon>Actinomycetes</taxon>
        <taxon>Pseudonocardiales</taxon>
        <taxon>Pseudonocardiaceae</taxon>
        <taxon>Kutzneria</taxon>
    </lineage>
</organism>
<evidence type="ECO:0000313" key="3">
    <source>
        <dbReference type="Proteomes" id="UP000517916"/>
    </source>
</evidence>
<proteinExistence type="predicted"/>
<reference evidence="2 3" key="1">
    <citation type="submission" date="2020-08" db="EMBL/GenBank/DDBJ databases">
        <title>Genomic Encyclopedia of Archaeal and Bacterial Type Strains, Phase II (KMG-II): from individual species to whole genera.</title>
        <authorList>
            <person name="Goeker M."/>
        </authorList>
    </citation>
    <scope>NUCLEOTIDE SEQUENCE [LARGE SCALE GENOMIC DNA]</scope>
    <source>
        <strain evidence="2 3">DSM 43850</strain>
    </source>
</reference>
<sequence length="229" mass="24929">MLVRRAFVALATVLSFGLVLAPAAGAAPQAQPRHVDAAASGFTHNDLNPRQSTAYSCGDTVWNWPVTQLTFRNCSDRAVEVLPAYNRDGRHTAYFNAGVVRVPAHSAVQWRIYFADNSVRYETVGVNRYNFGFGDIQFLDEDLAAPMVCGSTDHPSVVLPGATDFVYKNCGFGTRDAAPGYQVGDRHYVYVNGGIVDLPAGQAVAWHFRMTEPNAVRETLGLDLSTSVN</sequence>
<comment type="caution">
    <text evidence="2">The sequence shown here is derived from an EMBL/GenBank/DDBJ whole genome shotgun (WGS) entry which is preliminary data.</text>
</comment>
<evidence type="ECO:0000256" key="1">
    <source>
        <dbReference type="SAM" id="SignalP"/>
    </source>
</evidence>
<name>A0ABR6BDQ6_9PSEU</name>
<keyword evidence="1" id="KW-0732">Signal</keyword>
<dbReference type="Proteomes" id="UP000517916">
    <property type="component" value="Unassembled WGS sequence"/>
</dbReference>
<gene>
    <name evidence="2" type="ORF">BC739_002209</name>
</gene>
<dbReference type="EMBL" id="JACJID010000002">
    <property type="protein sequence ID" value="MBA8925010.1"/>
    <property type="molecule type" value="Genomic_DNA"/>
</dbReference>